<feature type="compositionally biased region" description="Basic and acidic residues" evidence="1">
    <location>
        <begin position="28"/>
        <end position="37"/>
    </location>
</feature>
<dbReference type="Proteomes" id="UP000019593">
    <property type="component" value="Chromosome"/>
</dbReference>
<protein>
    <submittedName>
        <fullName evidence="2">Uncharacterized protein</fullName>
    </submittedName>
</protein>
<accession>W8S5J7</accession>
<evidence type="ECO:0000313" key="3">
    <source>
        <dbReference type="Proteomes" id="UP000019593"/>
    </source>
</evidence>
<dbReference type="EMBL" id="CP004372">
    <property type="protein sequence ID" value="AHM04106.1"/>
    <property type="molecule type" value="Genomic_DNA"/>
</dbReference>
<gene>
    <name evidence="2" type="ORF">roselon_01739</name>
</gene>
<dbReference type="KEGG" id="red:roselon_01739"/>
<proteinExistence type="predicted"/>
<keyword evidence="3" id="KW-1185">Reference proteome</keyword>
<reference evidence="2 3" key="1">
    <citation type="submission" date="2013-03" db="EMBL/GenBank/DDBJ databases">
        <authorList>
            <person name="Fiebig A."/>
            <person name="Goeker M."/>
            <person name="Klenk H.-P.P."/>
        </authorList>
    </citation>
    <scope>NUCLEOTIDE SEQUENCE [LARGE SCALE GENOMIC DNA]</scope>
    <source>
        <strain evidence="3">DSM 19469</strain>
    </source>
</reference>
<sequence>MRSQGVHTLYTPRTYTRLGCDARQSGTPRDENGRRGA</sequence>
<evidence type="ECO:0000256" key="1">
    <source>
        <dbReference type="SAM" id="MobiDB-lite"/>
    </source>
</evidence>
<dbReference type="AlphaFoldDB" id="W8S5J7"/>
<name>W8S5J7_9RHOB</name>
<feature type="region of interest" description="Disordered" evidence="1">
    <location>
        <begin position="17"/>
        <end position="37"/>
    </location>
</feature>
<organism evidence="2 3">
    <name type="scientific">Roseicyclus elongatus DSM 19469</name>
    <dbReference type="NCBI Taxonomy" id="1294273"/>
    <lineage>
        <taxon>Bacteria</taxon>
        <taxon>Pseudomonadati</taxon>
        <taxon>Pseudomonadota</taxon>
        <taxon>Alphaproteobacteria</taxon>
        <taxon>Rhodobacterales</taxon>
        <taxon>Roseobacteraceae</taxon>
        <taxon>Roseicyclus</taxon>
    </lineage>
</organism>
<evidence type="ECO:0000313" key="2">
    <source>
        <dbReference type="EMBL" id="AHM04106.1"/>
    </source>
</evidence>
<dbReference type="HOGENOM" id="CLU_3348155_0_0_5"/>